<dbReference type="RefSeq" id="WP_407279214.1">
    <property type="nucleotide sequence ID" value="NZ_CP141259.1"/>
</dbReference>
<accession>A0ABZ1AN89</accession>
<proteinExistence type="predicted"/>
<organism evidence="3 4">
    <name type="scientific">Aromatoleum evansii</name>
    <name type="common">Azoarcus evansii</name>
    <dbReference type="NCBI Taxonomy" id="59406"/>
    <lineage>
        <taxon>Bacteria</taxon>
        <taxon>Pseudomonadati</taxon>
        <taxon>Pseudomonadota</taxon>
        <taxon>Betaproteobacteria</taxon>
        <taxon>Rhodocyclales</taxon>
        <taxon>Rhodocyclaceae</taxon>
        <taxon>Aromatoleum</taxon>
    </lineage>
</organism>
<dbReference type="Pfam" id="PF13699">
    <property type="entry name" value="eCIS_core"/>
    <property type="match status" value="1"/>
</dbReference>
<dbReference type="EMBL" id="CP141259">
    <property type="protein sequence ID" value="WRL46384.1"/>
    <property type="molecule type" value="Genomic_DNA"/>
</dbReference>
<feature type="compositionally biased region" description="Pro residues" evidence="1">
    <location>
        <begin position="79"/>
        <end position="92"/>
    </location>
</feature>
<name>A0ABZ1AN89_AROEV</name>
<dbReference type="InterPro" id="IPR025295">
    <property type="entry name" value="eCIS_core_dom"/>
</dbReference>
<reference evidence="3 4" key="1">
    <citation type="submission" date="2023-12" db="EMBL/GenBank/DDBJ databases">
        <title>A. evansii MAY27, complete genome.</title>
        <authorList>
            <person name="Wang Y."/>
        </authorList>
    </citation>
    <scope>NUCLEOTIDE SEQUENCE [LARGE SCALE GENOMIC DNA]</scope>
    <source>
        <strain evidence="3 4">MAY27</strain>
    </source>
</reference>
<feature type="domain" description="eCIS core" evidence="2">
    <location>
        <begin position="148"/>
        <end position="225"/>
    </location>
</feature>
<keyword evidence="4" id="KW-1185">Reference proteome</keyword>
<dbReference type="Proteomes" id="UP001626593">
    <property type="component" value="Chromosome"/>
</dbReference>
<feature type="region of interest" description="Disordered" evidence="1">
    <location>
        <begin position="1"/>
        <end position="123"/>
    </location>
</feature>
<sequence>MEAPSPKFARRPSEKPAPPAPHAATHSSGTAPAASPAARPAPPPALPAYASPPVRVSQPGESIEREAEAHANAVAPASTPDPTPTAATPPPASGDADAAPSSSDAAAASPAPTTGGGATVASPAASSATLLPAYAAGRVAERRGRGDPLAPDARAPLEGHFGRDFADVRVHTDAEAARLTAALGARAFTSGRDIYLAPGAFAPDTEEGRHLLAHELTHVVQQDGQAAPVLARAIEPAMNARYHETDRTAAALTALERLEIPAVKSRHLPLYSSLAAAGNLKRVRGYGREGADQRSVWNSQVQVGADAIRARLGERNIPVPADANGRIRLKPHRGARLTSKRLSELQTMLRIPGWDRRGRKVAQFQVDHIVELQVSGQMGSGVGNSVENMELLDQPSNASSGGTIRSGIYRKVDAFLDTFDPKPDRGRFLRQHDVVFTSAAATGGGSAAGASAWWTKTEIEEAQPLATASPPNAAEDNDTAGTAEEFILSSGPGGIEVARFRHRPGAAPTISRTQARALAGLRITALNLTDNTGNPEGPVGSLSAEWDLPADWQPATPAVTISLTGDGEYRGYPSALPALNLEYAKLSPVSFTTITTEDGELSADGELTPSIPLLNAPITVRLRGRDLSFSLDYGPEQISLPIPRTTIDDAYVSVFYSTARGLGLGGQVIYSIEGAGSGELAASVSTTGGVAFEGGFTFERSLFDRARVSAWWRNGQFGAEGTIGIDTPDKIKGIKSATATVSVNEGRWAFNGSAELSVPGVSAASIAITQGENGLNIAGDVALTANPAIRSGSIHVECEQTDGDWKVSASGTAEPAIPGFDSQLTVTYDDGAFDAQFSGAFERGMLSGTITVGATNRSIGEDGNPGGPPSGPDAPIVVYGSGSATIQIAPWLQGTAGLRLDPNGEITVSGEIALPSSLEIFSKLEYDKRLFGMSTQIPIIPGVVAEVGGNLSANASIGPGALDQLRVGIEYNPSHEENTHVTGDAHLNVPAEAGLRLGARAGVGLGITGASATGGLEIGGTLGISGAAEASVHIDWMPSQGLEIDAEASLHAQPSFRFDVSGYVAVTVLGASLYDERFELAAYELGSGLEFGVRFPVTYREGEPFDLSLDDLEFEVPDVDPAAMVEQLGEQIF</sequence>
<feature type="compositionally biased region" description="Low complexity" evidence="1">
    <location>
        <begin position="93"/>
        <end position="123"/>
    </location>
</feature>
<protein>
    <submittedName>
        <fullName evidence="3">DUF4157 domain-containing protein</fullName>
    </submittedName>
</protein>
<evidence type="ECO:0000313" key="4">
    <source>
        <dbReference type="Proteomes" id="UP001626593"/>
    </source>
</evidence>
<evidence type="ECO:0000259" key="2">
    <source>
        <dbReference type="Pfam" id="PF13699"/>
    </source>
</evidence>
<evidence type="ECO:0000313" key="3">
    <source>
        <dbReference type="EMBL" id="WRL46384.1"/>
    </source>
</evidence>
<gene>
    <name evidence="3" type="ORF">U5817_24840</name>
</gene>
<evidence type="ECO:0000256" key="1">
    <source>
        <dbReference type="SAM" id="MobiDB-lite"/>
    </source>
</evidence>